<dbReference type="InterPro" id="IPR036390">
    <property type="entry name" value="WH_DNA-bd_sf"/>
</dbReference>
<accession>A0A842HNB0</accession>
<dbReference type="GO" id="GO:0003677">
    <property type="term" value="F:DNA binding"/>
    <property type="evidence" value="ECO:0007669"/>
    <property type="project" value="UniProtKB-KW"/>
</dbReference>
<proteinExistence type="predicted"/>
<evidence type="ECO:0000259" key="4">
    <source>
        <dbReference type="PROSITE" id="PS50949"/>
    </source>
</evidence>
<dbReference type="Pfam" id="PF00392">
    <property type="entry name" value="GntR"/>
    <property type="match status" value="1"/>
</dbReference>
<evidence type="ECO:0000256" key="2">
    <source>
        <dbReference type="ARBA" id="ARBA00023125"/>
    </source>
</evidence>
<evidence type="ECO:0000313" key="6">
    <source>
        <dbReference type="Proteomes" id="UP000545386"/>
    </source>
</evidence>
<protein>
    <submittedName>
        <fullName evidence="5">GntR family transcriptional regulator</fullName>
    </submittedName>
</protein>
<keyword evidence="3" id="KW-0804">Transcription</keyword>
<dbReference type="SUPFAM" id="SSF46785">
    <property type="entry name" value="Winged helix' DNA-binding domain"/>
    <property type="match status" value="1"/>
</dbReference>
<dbReference type="PANTHER" id="PTHR43537:SF51">
    <property type="entry name" value="HTH-TYPE TRANSCRIPTIONAL REGULATOR LGOR-RELATED"/>
    <property type="match status" value="1"/>
</dbReference>
<dbReference type="Gene3D" id="1.10.10.10">
    <property type="entry name" value="Winged helix-like DNA-binding domain superfamily/Winged helix DNA-binding domain"/>
    <property type="match status" value="1"/>
</dbReference>
<dbReference type="AlphaFoldDB" id="A0A842HNB0"/>
<dbReference type="PANTHER" id="PTHR43537">
    <property type="entry name" value="TRANSCRIPTIONAL REGULATOR, GNTR FAMILY"/>
    <property type="match status" value="1"/>
</dbReference>
<evidence type="ECO:0000256" key="3">
    <source>
        <dbReference type="ARBA" id="ARBA00023163"/>
    </source>
</evidence>
<dbReference type="GO" id="GO:0003700">
    <property type="term" value="F:DNA-binding transcription factor activity"/>
    <property type="evidence" value="ECO:0007669"/>
    <property type="project" value="InterPro"/>
</dbReference>
<dbReference type="PRINTS" id="PR00035">
    <property type="entry name" value="HTHGNTR"/>
</dbReference>
<dbReference type="RefSeq" id="WP_185778852.1">
    <property type="nucleotide sequence ID" value="NZ_JACJUU010000002.1"/>
</dbReference>
<dbReference type="Pfam" id="PF07729">
    <property type="entry name" value="FCD"/>
    <property type="match status" value="1"/>
</dbReference>
<keyword evidence="6" id="KW-1185">Reference proteome</keyword>
<keyword evidence="1" id="KW-0805">Transcription regulation</keyword>
<dbReference type="SUPFAM" id="SSF48008">
    <property type="entry name" value="GntR ligand-binding domain-like"/>
    <property type="match status" value="1"/>
</dbReference>
<feature type="domain" description="HTH gntR-type" evidence="4">
    <location>
        <begin position="1"/>
        <end position="68"/>
    </location>
</feature>
<keyword evidence="2" id="KW-0238">DNA-binding</keyword>
<reference evidence="5 6" key="1">
    <citation type="submission" date="2020-08" db="EMBL/GenBank/DDBJ databases">
        <title>Paraeoetvoesia sp. YC-7-48 draft genome sequence.</title>
        <authorList>
            <person name="Yao L."/>
        </authorList>
    </citation>
    <scope>NUCLEOTIDE SEQUENCE [LARGE SCALE GENOMIC DNA]</scope>
    <source>
        <strain evidence="6">YC-7-48</strain>
    </source>
</reference>
<dbReference type="InterPro" id="IPR008920">
    <property type="entry name" value="TF_FadR/GntR_C"/>
</dbReference>
<dbReference type="Gene3D" id="1.20.120.530">
    <property type="entry name" value="GntR ligand-binding domain-like"/>
    <property type="match status" value="1"/>
</dbReference>
<dbReference type="Proteomes" id="UP000545386">
    <property type="component" value="Unassembled WGS sequence"/>
</dbReference>
<dbReference type="SMART" id="SM00345">
    <property type="entry name" value="HTH_GNTR"/>
    <property type="match status" value="1"/>
</dbReference>
<dbReference type="InterPro" id="IPR011711">
    <property type="entry name" value="GntR_C"/>
</dbReference>
<dbReference type="PROSITE" id="PS50949">
    <property type="entry name" value="HTH_GNTR"/>
    <property type="match status" value="1"/>
</dbReference>
<evidence type="ECO:0000256" key="1">
    <source>
        <dbReference type="ARBA" id="ARBA00023015"/>
    </source>
</evidence>
<dbReference type="SMART" id="SM00895">
    <property type="entry name" value="FCD"/>
    <property type="match status" value="1"/>
</dbReference>
<dbReference type="CDD" id="cd07377">
    <property type="entry name" value="WHTH_GntR"/>
    <property type="match status" value="1"/>
</dbReference>
<dbReference type="InterPro" id="IPR036388">
    <property type="entry name" value="WH-like_DNA-bd_sf"/>
</dbReference>
<dbReference type="EMBL" id="JACJUU010000002">
    <property type="protein sequence ID" value="MBC2769058.1"/>
    <property type="molecule type" value="Genomic_DNA"/>
</dbReference>
<comment type="caution">
    <text evidence="5">The sequence shown here is derived from an EMBL/GenBank/DDBJ whole genome shotgun (WGS) entry which is preliminary data.</text>
</comment>
<organism evidence="5 6">
    <name type="scientific">Pusillimonas minor</name>
    <dbReference type="NCBI Taxonomy" id="2697024"/>
    <lineage>
        <taxon>Bacteria</taxon>
        <taxon>Pseudomonadati</taxon>
        <taxon>Pseudomonadota</taxon>
        <taxon>Betaproteobacteria</taxon>
        <taxon>Burkholderiales</taxon>
        <taxon>Alcaligenaceae</taxon>
        <taxon>Pusillimonas</taxon>
    </lineage>
</organism>
<name>A0A842HNB0_9BURK</name>
<gene>
    <name evidence="5" type="ORF">GTU67_03900</name>
</gene>
<dbReference type="InterPro" id="IPR000524">
    <property type="entry name" value="Tscrpt_reg_HTH_GntR"/>
</dbReference>
<evidence type="ECO:0000313" key="5">
    <source>
        <dbReference type="EMBL" id="MBC2769058.1"/>
    </source>
</evidence>
<sequence>MTQQTSVIVRLREMILRGDIKPGERMPEAELATRLGVSRTPVRQALPALAQEGLLVPAGKRGYSVRAFTAQHSIEALRLRAVLEGFAARQVADRGASPALLAALKACLAEGDAIFANRQLQEDDELRYAEMNARFHGLIMQAAQMPLLESLTERCNVVPFTAPLSIAFSSTSKERMFDFLFYAHRQHHSIVQAIEARQGDRAEFLFREHAYTQEQSQTLNPELGAVMSVRSDAS</sequence>